<comment type="cofactor">
    <cofactor evidence="1">
        <name>Fe(2+)</name>
        <dbReference type="ChEBI" id="CHEBI:29033"/>
    </cofactor>
</comment>
<evidence type="ECO:0000256" key="2">
    <source>
        <dbReference type="ARBA" id="ARBA00023002"/>
    </source>
</evidence>
<protein>
    <recommendedName>
        <fullName evidence="5">TauD/TfdA-like domain-containing protein</fullName>
    </recommendedName>
</protein>
<evidence type="ECO:0000313" key="7">
    <source>
        <dbReference type="Proteomes" id="UP001518140"/>
    </source>
</evidence>
<keyword evidence="2" id="KW-0560">Oxidoreductase</keyword>
<feature type="domain" description="TauD/TfdA-like" evidence="5">
    <location>
        <begin position="11"/>
        <end position="251"/>
    </location>
</feature>
<dbReference type="Pfam" id="PF02668">
    <property type="entry name" value="TauD"/>
    <property type="match status" value="1"/>
</dbReference>
<dbReference type="EMBL" id="JAAKZX010000096">
    <property type="protein sequence ID" value="NGO45617.1"/>
    <property type="molecule type" value="Genomic_DNA"/>
</dbReference>
<dbReference type="InterPro" id="IPR003819">
    <property type="entry name" value="TauD/TfdA-like"/>
</dbReference>
<keyword evidence="3" id="KW-0408">Iron</keyword>
<organism evidence="6 7">
    <name type="scientific">Streptomyces ureilyticus</name>
    <dbReference type="NCBI Taxonomy" id="1775131"/>
    <lineage>
        <taxon>Bacteria</taxon>
        <taxon>Bacillati</taxon>
        <taxon>Actinomycetota</taxon>
        <taxon>Actinomycetes</taxon>
        <taxon>Kitasatosporales</taxon>
        <taxon>Streptomycetaceae</taxon>
        <taxon>Streptomyces</taxon>
    </lineage>
</organism>
<gene>
    <name evidence="6" type="ORF">G6048_26910</name>
</gene>
<keyword evidence="7" id="KW-1185">Reference proteome</keyword>
<dbReference type="InterPro" id="IPR050411">
    <property type="entry name" value="AlphaKG_dependent_hydroxylases"/>
</dbReference>
<evidence type="ECO:0000259" key="5">
    <source>
        <dbReference type="Pfam" id="PF02668"/>
    </source>
</evidence>
<name>A0ABX0E388_9ACTN</name>
<proteinExistence type="predicted"/>
<accession>A0ABX0E388</accession>
<dbReference type="SUPFAM" id="SSF51197">
    <property type="entry name" value="Clavaminate synthase-like"/>
    <property type="match status" value="1"/>
</dbReference>
<evidence type="ECO:0000256" key="1">
    <source>
        <dbReference type="ARBA" id="ARBA00001954"/>
    </source>
</evidence>
<evidence type="ECO:0000313" key="6">
    <source>
        <dbReference type="EMBL" id="NGO45617.1"/>
    </source>
</evidence>
<keyword evidence="4" id="KW-0045">Antibiotic biosynthesis</keyword>
<dbReference type="InterPro" id="IPR042098">
    <property type="entry name" value="TauD-like_sf"/>
</dbReference>
<sequence>MADEAAARAELGKYVRTYLDDGAGVLVLAGLPADRDSGERAVSRATSLIGAPLPQNREGTLVREVKDRGMSISQRGRTRYSDSRLGGDLHTDGAEAALPAPDVFTLFCVRQSEWGGALQCLHVRDVERALEPGVVRTLREPFHFDRRGDQQPGEAPTTTKPVLFTQRGRPAITYLRSYIDQGHDRPDVPPLTVRQRTALDALDALIGSSSALLTGKLREGELALFDNLALLHGRTEFRDEPDHTRLLLRTWIRRTIEAS</sequence>
<dbReference type="PANTHER" id="PTHR10696:SF56">
    <property type="entry name" value="TAUD_TFDA-LIKE DOMAIN-CONTAINING PROTEIN"/>
    <property type="match status" value="1"/>
</dbReference>
<dbReference type="PANTHER" id="PTHR10696">
    <property type="entry name" value="GAMMA-BUTYROBETAINE HYDROXYLASE-RELATED"/>
    <property type="match status" value="1"/>
</dbReference>
<dbReference type="Gene3D" id="3.60.130.10">
    <property type="entry name" value="Clavaminate synthase-like"/>
    <property type="match status" value="1"/>
</dbReference>
<comment type="caution">
    <text evidence="6">The sequence shown here is derived from an EMBL/GenBank/DDBJ whole genome shotgun (WGS) entry which is preliminary data.</text>
</comment>
<evidence type="ECO:0000256" key="3">
    <source>
        <dbReference type="ARBA" id="ARBA00023004"/>
    </source>
</evidence>
<dbReference type="RefSeq" id="WP_165342171.1">
    <property type="nucleotide sequence ID" value="NZ_JAAKZX010000096.1"/>
</dbReference>
<reference evidence="6 7" key="1">
    <citation type="submission" date="2020-02" db="EMBL/GenBank/DDBJ databases">
        <title>Whole-genome analyses of novel actinobacteria.</title>
        <authorList>
            <person name="Sahin N."/>
            <person name="Tokatli A."/>
        </authorList>
    </citation>
    <scope>NUCLEOTIDE SEQUENCE [LARGE SCALE GENOMIC DNA]</scope>
    <source>
        <strain evidence="6 7">YC419</strain>
    </source>
</reference>
<dbReference type="Proteomes" id="UP001518140">
    <property type="component" value="Unassembled WGS sequence"/>
</dbReference>
<evidence type="ECO:0000256" key="4">
    <source>
        <dbReference type="ARBA" id="ARBA00023194"/>
    </source>
</evidence>